<dbReference type="EMBL" id="ASQA01000034">
    <property type="protein sequence ID" value="ETT82425.1"/>
    <property type="molecule type" value="Genomic_DNA"/>
</dbReference>
<dbReference type="Gene3D" id="2.30.40.10">
    <property type="entry name" value="Urease, subunit C, domain 1"/>
    <property type="match status" value="1"/>
</dbReference>
<dbReference type="NCBIfam" id="TIGR00221">
    <property type="entry name" value="nagA"/>
    <property type="match status" value="1"/>
</dbReference>
<comment type="caution">
    <text evidence="13">The sequence shown here is derived from an EMBL/GenBank/DDBJ whole genome shotgun (WGS) entry which is preliminary data.</text>
</comment>
<dbReference type="SUPFAM" id="SSF51338">
    <property type="entry name" value="Composite domain of metallo-dependent hydrolases"/>
    <property type="match status" value="1"/>
</dbReference>
<dbReference type="PANTHER" id="PTHR11113:SF14">
    <property type="entry name" value="N-ACETYLGLUCOSAMINE-6-PHOSPHATE DEACETYLASE"/>
    <property type="match status" value="1"/>
</dbReference>
<dbReference type="InterPro" id="IPR006680">
    <property type="entry name" value="Amidohydro-rel"/>
</dbReference>
<protein>
    <recommendedName>
        <fullName evidence="3">N-acetylglucosamine-6-phosphate deacetylase</fullName>
        <ecNumber evidence="2">3.5.1.25</ecNumber>
    </recommendedName>
</protein>
<dbReference type="GO" id="GO:0046872">
    <property type="term" value="F:metal ion binding"/>
    <property type="evidence" value="ECO:0007669"/>
    <property type="project" value="UniProtKB-KW"/>
</dbReference>
<dbReference type="RefSeq" id="WP_038187328.1">
    <property type="nucleotide sequence ID" value="NZ_ASQA01000034.1"/>
</dbReference>
<evidence type="ECO:0000256" key="4">
    <source>
        <dbReference type="ARBA" id="ARBA00022723"/>
    </source>
</evidence>
<dbReference type="CDD" id="cd00854">
    <property type="entry name" value="NagA"/>
    <property type="match status" value="1"/>
</dbReference>
<proteinExistence type="inferred from homology"/>
<dbReference type="AlphaFoldDB" id="W4EPC0"/>
<evidence type="ECO:0000256" key="9">
    <source>
        <dbReference type="PIRNR" id="PIRNR038994"/>
    </source>
</evidence>
<keyword evidence="5 9" id="KW-0378">Hydrolase</keyword>
<dbReference type="InterPro" id="IPR011059">
    <property type="entry name" value="Metal-dep_hydrolase_composite"/>
</dbReference>
<keyword evidence="4 11" id="KW-0479">Metal-binding</keyword>
<evidence type="ECO:0000256" key="11">
    <source>
        <dbReference type="PIRSR" id="PIRSR038994-3"/>
    </source>
</evidence>
<comment type="catalytic activity">
    <reaction evidence="7">
        <text>N-acetyl-D-glucosamine 6-phosphate + H2O = D-glucosamine 6-phosphate + acetate</text>
        <dbReference type="Rhea" id="RHEA:22936"/>
        <dbReference type="ChEBI" id="CHEBI:15377"/>
        <dbReference type="ChEBI" id="CHEBI:30089"/>
        <dbReference type="ChEBI" id="CHEBI:57513"/>
        <dbReference type="ChEBI" id="CHEBI:58725"/>
        <dbReference type="EC" id="3.5.1.25"/>
    </reaction>
</comment>
<evidence type="ECO:0000256" key="2">
    <source>
        <dbReference type="ARBA" id="ARBA00011899"/>
    </source>
</evidence>
<dbReference type="InterPro" id="IPR003764">
    <property type="entry name" value="GlcNAc_6-P_deAcase"/>
</dbReference>
<feature type="active site" description="Proton donor/acceptor" evidence="10">
    <location>
        <position position="277"/>
    </location>
</feature>
<dbReference type="PATRIC" id="fig|1227360.4.peg.3175"/>
<dbReference type="Gene3D" id="3.20.20.140">
    <property type="entry name" value="Metal-dependent hydrolases"/>
    <property type="match status" value="1"/>
</dbReference>
<dbReference type="GO" id="GO:0006046">
    <property type="term" value="P:N-acetylglucosamine catabolic process"/>
    <property type="evidence" value="ECO:0007669"/>
    <property type="project" value="TreeGrafter"/>
</dbReference>
<evidence type="ECO:0000256" key="10">
    <source>
        <dbReference type="PIRSR" id="PIRSR038994-1"/>
    </source>
</evidence>
<feature type="binding site" evidence="11">
    <location>
        <position position="219"/>
    </location>
    <ligand>
        <name>Zn(2+)</name>
        <dbReference type="ChEBI" id="CHEBI:29105"/>
    </ligand>
</feature>
<name>W4EPC0_9BACL</name>
<evidence type="ECO:0000256" key="7">
    <source>
        <dbReference type="ARBA" id="ARBA00047647"/>
    </source>
</evidence>
<dbReference type="SUPFAM" id="SSF51556">
    <property type="entry name" value="Metallo-dependent hydrolases"/>
    <property type="match status" value="1"/>
</dbReference>
<dbReference type="PANTHER" id="PTHR11113">
    <property type="entry name" value="N-ACETYLGLUCOSAMINE-6-PHOSPHATE DEACETYLASE"/>
    <property type="match status" value="1"/>
</dbReference>
<dbReference type="EC" id="3.5.1.25" evidence="2"/>
<dbReference type="Proteomes" id="UP000019062">
    <property type="component" value="Unassembled WGS sequence"/>
</dbReference>
<reference evidence="13 14" key="1">
    <citation type="journal article" date="2014" name="BMC Genomics">
        <title>Genomic comparison of sporeforming bacilli isolated from milk.</title>
        <authorList>
            <person name="Moreno Switt A.I."/>
            <person name="Andrus A.D."/>
            <person name="Ranieri M.L."/>
            <person name="Orsi R.H."/>
            <person name="Ivy R."/>
            <person name="den Bakker H.C."/>
            <person name="Martin N.H."/>
            <person name="Wiedmann M."/>
            <person name="Boor K.J."/>
        </authorList>
    </citation>
    <scope>NUCLEOTIDE SEQUENCE [LARGE SCALE GENOMIC DNA]</scope>
    <source>
        <strain evidence="13 14">FSL R5-213</strain>
    </source>
</reference>
<dbReference type="eggNOG" id="COG1820">
    <property type="taxonomic scope" value="Bacteria"/>
</dbReference>
<keyword evidence="6 9" id="KW-0119">Carbohydrate metabolism</keyword>
<comment type="similarity">
    <text evidence="1 9">Belongs to the metallo-dependent hydrolases superfamily. NagA family.</text>
</comment>
<keyword evidence="14" id="KW-1185">Reference proteome</keyword>
<dbReference type="Pfam" id="PF01979">
    <property type="entry name" value="Amidohydro_1"/>
    <property type="match status" value="1"/>
</dbReference>
<comment type="cofactor">
    <cofactor evidence="11">
        <name>a divalent metal cation</name>
        <dbReference type="ChEBI" id="CHEBI:60240"/>
    </cofactor>
    <text evidence="11">Binds 1 divalent metal cation per subunit.</text>
</comment>
<organism evidence="13 14">
    <name type="scientific">Viridibacillus arenosi FSL R5-213</name>
    <dbReference type="NCBI Taxonomy" id="1227360"/>
    <lineage>
        <taxon>Bacteria</taxon>
        <taxon>Bacillati</taxon>
        <taxon>Bacillota</taxon>
        <taxon>Bacilli</taxon>
        <taxon>Bacillales</taxon>
        <taxon>Caryophanaceae</taxon>
        <taxon>Viridibacillus</taxon>
    </lineage>
</organism>
<sequence>MSETILISNVTIVNYDQDAFVGDIYLEEGKITKVGKGLSIQAQHTIDGTSKGWIVFPGYIDMHIHGSAGFDAMDATEEALRGIARSLPKEGTTSFLATTMTQSVDAIEATLKNAATFKGTLNEAEMLGIHVEGPYISKERAGAQPIQYIIEPSIQQFHHWQELSEGRIKQITVAPEVNNGFEFIEKISKERIVVSLGHSDAISDEIEHAVGIGAKQATHLYNQMRPFHHREPGVVGDVLLEDDLKVEIIADFIHSHPKSVIFAYRLKGASRVILITDAMRAKGLDYGVYDLGGQAVHVTETGAHLSDGTLAGSVLTMEQAVKNIHAVTKCTLQELVAMSSNNAANQLELPSKGYIGKGMDADLVILDEDLNVQKTICRGKVVYEKNNKL</sequence>
<evidence type="ECO:0000256" key="1">
    <source>
        <dbReference type="ARBA" id="ARBA00010716"/>
    </source>
</evidence>
<evidence type="ECO:0000256" key="6">
    <source>
        <dbReference type="ARBA" id="ARBA00023277"/>
    </source>
</evidence>
<evidence type="ECO:0000256" key="5">
    <source>
        <dbReference type="ARBA" id="ARBA00022801"/>
    </source>
</evidence>
<gene>
    <name evidence="13" type="ORF">C176_15582</name>
</gene>
<evidence type="ECO:0000256" key="8">
    <source>
        <dbReference type="ARBA" id="ARBA00060590"/>
    </source>
</evidence>
<feature type="domain" description="Amidohydrolase-related" evidence="12">
    <location>
        <begin position="54"/>
        <end position="382"/>
    </location>
</feature>
<dbReference type="PIRSF" id="PIRSF038994">
    <property type="entry name" value="NagA"/>
    <property type="match status" value="1"/>
</dbReference>
<feature type="binding site" evidence="11">
    <location>
        <position position="198"/>
    </location>
    <ligand>
        <name>Zn(2+)</name>
        <dbReference type="ChEBI" id="CHEBI:29105"/>
    </ligand>
</feature>
<feature type="binding site" evidence="11">
    <location>
        <position position="132"/>
    </location>
    <ligand>
        <name>Zn(2+)</name>
        <dbReference type="ChEBI" id="CHEBI:29105"/>
    </ligand>
</feature>
<dbReference type="FunFam" id="3.20.20.140:FF:000004">
    <property type="entry name" value="N-acetylglucosamine-6-phosphate deacetylase"/>
    <property type="match status" value="1"/>
</dbReference>
<dbReference type="InterPro" id="IPR032466">
    <property type="entry name" value="Metal_Hydrolase"/>
</dbReference>
<evidence type="ECO:0000313" key="14">
    <source>
        <dbReference type="Proteomes" id="UP000019062"/>
    </source>
</evidence>
<evidence type="ECO:0000256" key="3">
    <source>
        <dbReference type="ARBA" id="ARBA00018029"/>
    </source>
</evidence>
<comment type="pathway">
    <text evidence="8">Amino-sugar metabolism; N-acetylneuraminate degradation; D-fructose 6-phosphate from N-acetylneuraminate: step 4/5.</text>
</comment>
<accession>W4EPC0</accession>
<evidence type="ECO:0000259" key="12">
    <source>
        <dbReference type="Pfam" id="PF01979"/>
    </source>
</evidence>
<dbReference type="GO" id="GO:0008448">
    <property type="term" value="F:N-acetylglucosamine-6-phosphate deacetylase activity"/>
    <property type="evidence" value="ECO:0007669"/>
    <property type="project" value="UniProtKB-EC"/>
</dbReference>
<evidence type="ECO:0000313" key="13">
    <source>
        <dbReference type="EMBL" id="ETT82425.1"/>
    </source>
</evidence>